<sequence>MSLVVRDFVRGRRLGIVDAVNSVAKRVSDDPGLRAVSGKRECAFICITDVSELQTSAGCLNVLFPVQISLLPVSPRKCFSPGTTV</sequence>
<evidence type="ECO:0000313" key="2">
    <source>
        <dbReference type="Proteomes" id="UP000694892"/>
    </source>
</evidence>
<gene>
    <name evidence="1" type="ORF">XELAEV_18018268mg</name>
</gene>
<evidence type="ECO:0000313" key="1">
    <source>
        <dbReference type="EMBL" id="OCT89650.1"/>
    </source>
</evidence>
<organism evidence="1 2">
    <name type="scientific">Xenopus laevis</name>
    <name type="common">African clawed frog</name>
    <dbReference type="NCBI Taxonomy" id="8355"/>
    <lineage>
        <taxon>Eukaryota</taxon>
        <taxon>Metazoa</taxon>
        <taxon>Chordata</taxon>
        <taxon>Craniata</taxon>
        <taxon>Vertebrata</taxon>
        <taxon>Euteleostomi</taxon>
        <taxon>Amphibia</taxon>
        <taxon>Batrachia</taxon>
        <taxon>Anura</taxon>
        <taxon>Pipoidea</taxon>
        <taxon>Pipidae</taxon>
        <taxon>Xenopodinae</taxon>
        <taxon>Xenopus</taxon>
        <taxon>Xenopus</taxon>
    </lineage>
</organism>
<dbReference type="EMBL" id="CM004470">
    <property type="protein sequence ID" value="OCT89650.1"/>
    <property type="molecule type" value="Genomic_DNA"/>
</dbReference>
<dbReference type="Proteomes" id="UP000694892">
    <property type="component" value="Chromosome 3L"/>
</dbReference>
<name>A0A974DDZ0_XENLA</name>
<protein>
    <submittedName>
        <fullName evidence="1">Uncharacterized protein</fullName>
    </submittedName>
</protein>
<reference evidence="2" key="1">
    <citation type="journal article" date="2016" name="Nature">
        <title>Genome evolution in the allotetraploid frog Xenopus laevis.</title>
        <authorList>
            <person name="Session A.M."/>
            <person name="Uno Y."/>
            <person name="Kwon T."/>
            <person name="Chapman J.A."/>
            <person name="Toyoda A."/>
            <person name="Takahashi S."/>
            <person name="Fukui A."/>
            <person name="Hikosaka A."/>
            <person name="Suzuki A."/>
            <person name="Kondo M."/>
            <person name="van Heeringen S.J."/>
            <person name="Quigley I."/>
            <person name="Heinz S."/>
            <person name="Ogino H."/>
            <person name="Ochi H."/>
            <person name="Hellsten U."/>
            <person name="Lyons J.B."/>
            <person name="Simakov O."/>
            <person name="Putnam N."/>
            <person name="Stites J."/>
            <person name="Kuroki Y."/>
            <person name="Tanaka T."/>
            <person name="Michiue T."/>
            <person name="Watanabe M."/>
            <person name="Bogdanovic O."/>
            <person name="Lister R."/>
            <person name="Georgiou G."/>
            <person name="Paranjpe S.S."/>
            <person name="van Kruijsbergen I."/>
            <person name="Shu S."/>
            <person name="Carlson J."/>
            <person name="Kinoshita T."/>
            <person name="Ohta Y."/>
            <person name="Mawaribuchi S."/>
            <person name="Jenkins J."/>
            <person name="Grimwood J."/>
            <person name="Schmutz J."/>
            <person name="Mitros T."/>
            <person name="Mozaffari S.V."/>
            <person name="Suzuki Y."/>
            <person name="Haramoto Y."/>
            <person name="Yamamoto T.S."/>
            <person name="Takagi C."/>
            <person name="Heald R."/>
            <person name="Miller K."/>
            <person name="Haudenschild C."/>
            <person name="Kitzman J."/>
            <person name="Nakayama T."/>
            <person name="Izutsu Y."/>
            <person name="Robert J."/>
            <person name="Fortriede J."/>
            <person name="Burns K."/>
            <person name="Lotay V."/>
            <person name="Karimi K."/>
            <person name="Yasuoka Y."/>
            <person name="Dichmann D.S."/>
            <person name="Flajnik M.F."/>
            <person name="Houston D.W."/>
            <person name="Shendure J."/>
            <person name="DuPasquier L."/>
            <person name="Vize P.D."/>
            <person name="Zorn A.M."/>
            <person name="Ito M."/>
            <person name="Marcotte E.M."/>
            <person name="Wallingford J.B."/>
            <person name="Ito Y."/>
            <person name="Asashima M."/>
            <person name="Ueno N."/>
            <person name="Matsuda Y."/>
            <person name="Veenstra G.J."/>
            <person name="Fujiyama A."/>
            <person name="Harland R.M."/>
            <person name="Taira M."/>
            <person name="Rokhsar D.S."/>
        </authorList>
    </citation>
    <scope>NUCLEOTIDE SEQUENCE [LARGE SCALE GENOMIC DNA]</scope>
    <source>
        <strain evidence="2">J</strain>
    </source>
</reference>
<accession>A0A974DDZ0</accession>
<dbReference type="AlphaFoldDB" id="A0A974DDZ0"/>
<proteinExistence type="predicted"/>